<dbReference type="InterPro" id="IPR022454">
    <property type="entry name" value="CHP03883_F420-assoc"/>
</dbReference>
<dbReference type="AlphaFoldDB" id="A0AAE3GCC9"/>
<protein>
    <submittedName>
        <fullName evidence="2">Hydrolase/uncharacterized protein, coenzyme F420 biosynthesis associated</fullName>
    </submittedName>
</protein>
<dbReference type="NCBIfam" id="TIGR03883">
    <property type="entry name" value="DUF2342_F420"/>
    <property type="match status" value="1"/>
</dbReference>
<dbReference type="GO" id="GO:0016787">
    <property type="term" value="F:hydrolase activity"/>
    <property type="evidence" value="ECO:0007669"/>
    <property type="project" value="UniProtKB-KW"/>
</dbReference>
<dbReference type="SUPFAM" id="SSF55486">
    <property type="entry name" value="Metalloproteases ('zincins'), catalytic domain"/>
    <property type="match status" value="1"/>
</dbReference>
<dbReference type="PANTHER" id="PTHR39420:SF1">
    <property type="entry name" value="HYDROLASE"/>
    <property type="match status" value="1"/>
</dbReference>
<dbReference type="InterPro" id="IPR042271">
    <property type="entry name" value="Zinicin_2_N"/>
</dbReference>
<dbReference type="NCBIfam" id="TIGR03624">
    <property type="entry name" value="putative hydrolase"/>
    <property type="match status" value="1"/>
</dbReference>
<dbReference type="Gene3D" id="1.20.150.30">
    <property type="entry name" value="Zincin-like metallopeptidase, N-terminal domain"/>
    <property type="match status" value="1"/>
</dbReference>
<feature type="region of interest" description="Disordered" evidence="1">
    <location>
        <begin position="1"/>
        <end position="21"/>
    </location>
</feature>
<evidence type="ECO:0000313" key="3">
    <source>
        <dbReference type="Proteomes" id="UP001206128"/>
    </source>
</evidence>
<organism evidence="2 3">
    <name type="scientific">Goodfellowiella coeruleoviolacea</name>
    <dbReference type="NCBI Taxonomy" id="334858"/>
    <lineage>
        <taxon>Bacteria</taxon>
        <taxon>Bacillati</taxon>
        <taxon>Actinomycetota</taxon>
        <taxon>Actinomycetes</taxon>
        <taxon>Pseudonocardiales</taxon>
        <taxon>Pseudonocardiaceae</taxon>
        <taxon>Goodfellowiella</taxon>
    </lineage>
</organism>
<evidence type="ECO:0000313" key="2">
    <source>
        <dbReference type="EMBL" id="MCP2164667.1"/>
    </source>
</evidence>
<proteinExistence type="predicted"/>
<feature type="compositionally biased region" description="Polar residues" evidence="1">
    <location>
        <begin position="9"/>
        <end position="18"/>
    </location>
</feature>
<dbReference type="EMBL" id="JAMTCK010000003">
    <property type="protein sequence ID" value="MCP2164667.1"/>
    <property type="molecule type" value="Genomic_DNA"/>
</dbReference>
<name>A0AAE3GCC9_9PSEU</name>
<keyword evidence="2" id="KW-0378">Hydrolase</keyword>
<gene>
    <name evidence="2" type="ORF">LX83_001507</name>
</gene>
<keyword evidence="3" id="KW-1185">Reference proteome</keyword>
<sequence length="407" mass="42245">MGCSGSVGGVNSATQDQTAPPVDRVVAPIDWGLAAATAQRLIRSGPAVPLAEAETAVRQLREFTPTAERHVRELTGLGAHLPLHTGEVVDRPGWVQAAIEGLAVLTDGDDPAASASGDENTGAENRPSAGKYLGGLVAGTTGVQAGMVLAFLSSRVLGQYDPFGPGPAKTGTTGADAAGGDAGEADAAGAGSAAGRLLLVAPNVVAVQQAMDVPADDFAMWVCLHECTHRLQFTAVPWLRDYFATEVRNLLAAMEEGVGPVTRLPELIRAARQRAAEGAGAGALVELLQSPEQRVVLDRLLALSTLLEGHADHVMDAVGPSVVPSVATIRNRFTARRRGGGLLDRVLRSVLGVEAKVRQYAEGAAFTGHVVDAVGMAGFNAVWQAPETLPTRAEITDPDAWLRRVHG</sequence>
<evidence type="ECO:0000256" key="1">
    <source>
        <dbReference type="SAM" id="MobiDB-lite"/>
    </source>
</evidence>
<dbReference type="PANTHER" id="PTHR39420">
    <property type="match status" value="1"/>
</dbReference>
<dbReference type="InterPro" id="IPR018766">
    <property type="entry name" value="Zinicin_2"/>
</dbReference>
<reference evidence="2" key="1">
    <citation type="submission" date="2022-06" db="EMBL/GenBank/DDBJ databases">
        <title>Genomic Encyclopedia of Archaeal and Bacterial Type Strains, Phase II (KMG-II): from individual species to whole genera.</title>
        <authorList>
            <person name="Goeker M."/>
        </authorList>
    </citation>
    <scope>NUCLEOTIDE SEQUENCE</scope>
    <source>
        <strain evidence="2">DSM 43935</strain>
    </source>
</reference>
<comment type="caution">
    <text evidence="2">The sequence shown here is derived from an EMBL/GenBank/DDBJ whole genome shotgun (WGS) entry which is preliminary data.</text>
</comment>
<accession>A0AAE3GCC9</accession>
<dbReference type="Proteomes" id="UP001206128">
    <property type="component" value="Unassembled WGS sequence"/>
</dbReference>
<dbReference type="Pfam" id="PF10103">
    <property type="entry name" value="Zincin_2"/>
    <property type="match status" value="1"/>
</dbReference>